<organism evidence="1 2">
    <name type="scientific">Psychromicrobium lacuslunae</name>
    <dbReference type="NCBI Taxonomy" id="1618207"/>
    <lineage>
        <taxon>Bacteria</taxon>
        <taxon>Bacillati</taxon>
        <taxon>Actinomycetota</taxon>
        <taxon>Actinomycetes</taxon>
        <taxon>Micrococcales</taxon>
        <taxon>Micrococcaceae</taxon>
        <taxon>Psychromicrobium</taxon>
    </lineage>
</organism>
<name>A0A0D4C226_9MICC</name>
<dbReference type="KEGG" id="ari:UM93_14640"/>
<accession>A0A0D4C226</accession>
<protein>
    <submittedName>
        <fullName evidence="1">Uncharacterized protein</fullName>
    </submittedName>
</protein>
<sequence>MGTQYPPDFAGTLARLAQAVEVLQAKASRADRLAAEAIDGMVVTGATIRTNDGPDRVELTGDNLSVFTGNVLQVLVGPSIGLSLRDPNSGEMVPLSDQAFGSATGAYPGTLTKTIASGGSASDWQLIVSTPVFTSRTGRINLQATAAVFKANGYKSTIFAEMYLTGPDADVQIAGTVQAVSHTDQNGFIGGSQVPLPMMKNVIVPPGIYRLRVRWKFAPGAAAGPNGGSTDHVGTISDINTFATPQ</sequence>
<proteinExistence type="predicted"/>
<dbReference type="EMBL" id="CP011005">
    <property type="protein sequence ID" value="AJT42426.1"/>
    <property type="molecule type" value="Genomic_DNA"/>
</dbReference>
<dbReference type="RefSeq" id="WP_045076278.1">
    <property type="nucleotide sequence ID" value="NZ_CP011005.1"/>
</dbReference>
<dbReference type="Proteomes" id="UP000061839">
    <property type="component" value="Chromosome"/>
</dbReference>
<evidence type="ECO:0000313" key="2">
    <source>
        <dbReference type="Proteomes" id="UP000061839"/>
    </source>
</evidence>
<reference evidence="1 2" key="1">
    <citation type="journal article" date="2015" name="Genome Announc.">
        <title>Complete Genome Sequencing of Protease-Producing Novel Arthrobacter sp. Strain IHBB 11108 Using PacBio Single-Molecule Real-Time Sequencing Technology.</title>
        <authorList>
            <person name="Kiran S."/>
            <person name="Swarnkar M.K."/>
            <person name="Pal M."/>
            <person name="Thakur R."/>
            <person name="Tewari R."/>
            <person name="Singh A.K."/>
            <person name="Gulati A."/>
        </authorList>
    </citation>
    <scope>NUCLEOTIDE SEQUENCE [LARGE SCALE GENOMIC DNA]</scope>
    <source>
        <strain evidence="1 2">IHBB 11108</strain>
    </source>
</reference>
<dbReference type="PATRIC" id="fig|1618207.4.peg.2981"/>
<dbReference type="STRING" id="1618207.UM93_14640"/>
<gene>
    <name evidence="1" type="ORF">UM93_14640</name>
</gene>
<keyword evidence="2" id="KW-1185">Reference proteome</keyword>
<dbReference type="HOGENOM" id="CLU_1127271_0_0_11"/>
<dbReference type="AlphaFoldDB" id="A0A0D4C226"/>
<evidence type="ECO:0000313" key="1">
    <source>
        <dbReference type="EMBL" id="AJT42426.1"/>
    </source>
</evidence>